<organism evidence="1 2">
    <name type="scientific">Komagataeibacter melomenusus</name>
    <dbReference type="NCBI Taxonomy" id="2766578"/>
    <lineage>
        <taxon>Bacteria</taxon>
        <taxon>Pseudomonadati</taxon>
        <taxon>Pseudomonadota</taxon>
        <taxon>Alphaproteobacteria</taxon>
        <taxon>Acetobacterales</taxon>
        <taxon>Acetobacteraceae</taxon>
        <taxon>Komagataeibacter</taxon>
    </lineage>
</organism>
<protein>
    <submittedName>
        <fullName evidence="1">Uncharacterized protein</fullName>
    </submittedName>
</protein>
<dbReference type="EMBL" id="JABJWC010000036">
    <property type="protein sequence ID" value="NPC67261.1"/>
    <property type="molecule type" value="Genomic_DNA"/>
</dbReference>
<dbReference type="RefSeq" id="WP_217417243.1">
    <property type="nucleotide sequence ID" value="NZ_JAHRDS010000033.1"/>
</dbReference>
<reference evidence="1 2" key="1">
    <citation type="journal article" date="2020" name="Microorganisms">
        <title>Description of Komagataeibacter melaceti sp. nov. and Komagataeibacter melomenusus sp. nov. Isolated from Apple Cider Vinegar.</title>
        <authorList>
            <person name="Maric L."/>
            <person name="Cleenwerck I."/>
            <person name="Accetto T."/>
            <person name="Vandamme P."/>
            <person name="Trcek J."/>
        </authorList>
    </citation>
    <scope>NUCLEOTIDE SEQUENCE [LARGE SCALE GENOMIC DNA]</scope>
    <source>
        <strain evidence="1 2">AV436</strain>
    </source>
</reference>
<evidence type="ECO:0000313" key="1">
    <source>
        <dbReference type="EMBL" id="NPC67261.1"/>
    </source>
</evidence>
<keyword evidence="2" id="KW-1185">Reference proteome</keyword>
<evidence type="ECO:0000313" key="2">
    <source>
        <dbReference type="Proteomes" id="UP000623090"/>
    </source>
</evidence>
<accession>A0ABX2AG78</accession>
<gene>
    <name evidence="1" type="ORF">HNW77_12875</name>
</gene>
<comment type="caution">
    <text evidence="1">The sequence shown here is derived from an EMBL/GenBank/DDBJ whole genome shotgun (WGS) entry which is preliminary data.</text>
</comment>
<proteinExistence type="predicted"/>
<dbReference type="Proteomes" id="UP000623090">
    <property type="component" value="Unassembled WGS sequence"/>
</dbReference>
<sequence length="110" mass="12604">MPARKPVMGLPCAIWLTDINKKENICTHLQCRSLVSFLIACIMKPALACPFSSRFICIMPFRHHLETLRLIAPDTPARGQRNNHGHDPLMRPMARDGFTVKPEWFHQEAL</sequence>
<name>A0ABX2AG78_9PROT</name>